<feature type="compositionally biased region" description="Low complexity" evidence="13">
    <location>
        <begin position="737"/>
        <end position="748"/>
    </location>
</feature>
<feature type="region of interest" description="Disordered" evidence="13">
    <location>
        <begin position="732"/>
        <end position="843"/>
    </location>
</feature>
<evidence type="ECO:0000256" key="12">
    <source>
        <dbReference type="ARBA" id="ARBA00023303"/>
    </source>
</evidence>
<dbReference type="Gene3D" id="3.30.710.10">
    <property type="entry name" value="Potassium Channel Kv1.1, Chain A"/>
    <property type="match status" value="1"/>
</dbReference>
<dbReference type="FunFam" id="3.30.710.10:FF:000010">
    <property type="entry name" value="Potassium voltage-gated channel subfamily B member"/>
    <property type="match status" value="1"/>
</dbReference>
<reference evidence="16 17" key="1">
    <citation type="submission" date="2013-11" db="EMBL/GenBank/DDBJ databases">
        <title>Genome sequencing of Stegodyphus mimosarum.</title>
        <authorList>
            <person name="Bechsgaard J."/>
        </authorList>
    </citation>
    <scope>NUCLEOTIDE SEQUENCE [LARGE SCALE GENOMIC DNA]</scope>
</reference>
<protein>
    <submittedName>
        <fullName evidence="16">Potassium voltage-gated channel protein Shab</fullName>
    </submittedName>
</protein>
<dbReference type="InterPro" id="IPR003968">
    <property type="entry name" value="K_chnl_volt-dep_Kv"/>
</dbReference>
<evidence type="ECO:0000256" key="4">
    <source>
        <dbReference type="ARBA" id="ARBA00022553"/>
    </source>
</evidence>
<keyword evidence="17" id="KW-1185">Reference proteome</keyword>
<feature type="transmembrane region" description="Helical" evidence="14">
    <location>
        <begin position="286"/>
        <end position="306"/>
    </location>
</feature>
<dbReference type="PRINTS" id="PR00169">
    <property type="entry name" value="KCHANNEL"/>
</dbReference>
<feature type="transmembrane region" description="Helical" evidence="14">
    <location>
        <begin position="448"/>
        <end position="473"/>
    </location>
</feature>
<dbReference type="SMART" id="SM00225">
    <property type="entry name" value="BTB"/>
    <property type="match status" value="1"/>
</dbReference>
<dbReference type="GO" id="GO:0051260">
    <property type="term" value="P:protein homooligomerization"/>
    <property type="evidence" value="ECO:0007669"/>
    <property type="project" value="InterPro"/>
</dbReference>
<keyword evidence="3" id="KW-0633">Potassium transport</keyword>
<keyword evidence="9 14" id="KW-1133">Transmembrane helix</keyword>
<dbReference type="OrthoDB" id="296522at2759"/>
<dbReference type="InterPro" id="IPR011333">
    <property type="entry name" value="SKP1/BTB/POZ_sf"/>
</dbReference>
<dbReference type="SUPFAM" id="SSF54695">
    <property type="entry name" value="POZ domain"/>
    <property type="match status" value="1"/>
</dbReference>
<evidence type="ECO:0000256" key="6">
    <source>
        <dbReference type="ARBA" id="ARBA00022826"/>
    </source>
</evidence>
<accession>A0A087SUI6</accession>
<evidence type="ECO:0000256" key="8">
    <source>
        <dbReference type="ARBA" id="ARBA00022958"/>
    </source>
</evidence>
<keyword evidence="4" id="KW-0597">Phosphoprotein</keyword>
<name>A0A087SUI6_STEMI</name>
<evidence type="ECO:0000313" key="16">
    <source>
        <dbReference type="EMBL" id="KFM56525.1"/>
    </source>
</evidence>
<evidence type="ECO:0000256" key="5">
    <source>
        <dbReference type="ARBA" id="ARBA00022692"/>
    </source>
</evidence>
<sequence length="843" mass="94850">MRMTGSDKMEKASSGVFTLTPATQQSASTPNPSVQPNPTMTPQPQFAEVLQQYGAQQQHIQQQNRAHSRSMSSLPPESFMIIRSRALNRRVVINVGGVKHEVLWHTLERLPHTRLGRLRDSNTHEAIMELCDDYSLIDNEYFFDRHPRSFSAVVNFYRTGKLHLVEEMCVLAFSDDLEYWGIDELYLESCCQHKYHQKKEHVYEEMRKEAESLRQREEEDFGFGRCAPYRKCLWDLLEKPTSSLAARVVAVLSILFIVLSTIGLTLNTLPALQEKHDGHVDDNHKLAVVEAVCITWFTLEYVLRFMSAPNKWKFFKGGLNIIDLLAILPYFVAFLIESNKQTDQFQDVRRVVQIFRIMRILRILKLARHSTGLQSLGFTLRNSYKELGLLMLFLAIGVMIFSSLAYFAEKDEKETKFTSIPETFWWASITMTTVGYGDIYPTTPLGKLVGSICCVCGVLVIALPIPIIVNNFAEFYQNQMRRDKALKRKEALDRARREGSIVSFHRVNLRDAFAKSMDLIDVLVDSGHNESQIDTTSIGDDSARIHTGAGCYKNFDHSLDGSIGNVQRKNSQAQSLPSGVMISNTSNLLDIQGQPNEGGLSNVNLNHLNNSNIPPSYQQGFISSEVKDFIDQDPSTHCDLLSNIELKTINKWDVNSMESYDTYATCNSQPCASLADLSADDPFSIRPPPTPPSQNLNSSNLYINPLEETPQTAQIVTSEGYTVQHHYFPQHSPIGKTSSCSSTDSGSCYEEPAGRTPEGYSSLPTSPDPRQDSHQSLTPAPTTKKPWFFQVRSKPKTRFDTPDISQHSLQSSLDSVTSNSSSRQGSGTSLGKSRFIKPSFSVR</sequence>
<keyword evidence="10" id="KW-0406">Ion transport</keyword>
<feature type="transmembrane region" description="Helical" evidence="14">
    <location>
        <begin position="244"/>
        <end position="266"/>
    </location>
</feature>
<dbReference type="Pfam" id="PF02214">
    <property type="entry name" value="BTB_2"/>
    <property type="match status" value="1"/>
</dbReference>
<dbReference type="InterPro" id="IPR003131">
    <property type="entry name" value="T1-type_BTB"/>
</dbReference>
<evidence type="ECO:0000256" key="3">
    <source>
        <dbReference type="ARBA" id="ARBA00022538"/>
    </source>
</evidence>
<keyword evidence="2" id="KW-0813">Transport</keyword>
<dbReference type="Gene3D" id="1.20.120.350">
    <property type="entry name" value="Voltage-gated potassium channels. Chain C"/>
    <property type="match status" value="1"/>
</dbReference>
<dbReference type="Pfam" id="PF00520">
    <property type="entry name" value="Ion_trans"/>
    <property type="match status" value="1"/>
</dbReference>
<dbReference type="EMBL" id="KK112008">
    <property type="protein sequence ID" value="KFM56525.1"/>
    <property type="molecule type" value="Genomic_DNA"/>
</dbReference>
<feature type="region of interest" description="Disordered" evidence="13">
    <location>
        <begin position="679"/>
        <end position="700"/>
    </location>
</feature>
<dbReference type="InterPro" id="IPR003971">
    <property type="entry name" value="K_chnl_volt-dep_Kv5/Kv9"/>
</dbReference>
<dbReference type="GO" id="GO:0008076">
    <property type="term" value="C:voltage-gated potassium channel complex"/>
    <property type="evidence" value="ECO:0007669"/>
    <property type="project" value="InterPro"/>
</dbReference>
<keyword evidence="12" id="KW-0407">Ion channel</keyword>
<keyword evidence="6" id="KW-0631">Potassium channel</keyword>
<evidence type="ECO:0000256" key="11">
    <source>
        <dbReference type="ARBA" id="ARBA00023136"/>
    </source>
</evidence>
<proteinExistence type="predicted"/>
<dbReference type="AlphaFoldDB" id="A0A087SUI6"/>
<evidence type="ECO:0000313" key="17">
    <source>
        <dbReference type="Proteomes" id="UP000054359"/>
    </source>
</evidence>
<keyword evidence="5 14" id="KW-0812">Transmembrane</keyword>
<dbReference type="OMA" id="HYEHALT"/>
<dbReference type="InterPro" id="IPR000210">
    <property type="entry name" value="BTB/POZ_dom"/>
</dbReference>
<evidence type="ECO:0000256" key="2">
    <source>
        <dbReference type="ARBA" id="ARBA00022448"/>
    </source>
</evidence>
<feature type="compositionally biased region" description="Low complexity" evidence="13">
    <location>
        <begin position="808"/>
        <end position="829"/>
    </location>
</feature>
<keyword evidence="7" id="KW-0851">Voltage-gated channel</keyword>
<dbReference type="FunFam" id="1.10.287.70:FF:000034">
    <property type="entry name" value="Potassium voltage-gated channel subfamily B member"/>
    <property type="match status" value="1"/>
</dbReference>
<evidence type="ECO:0000256" key="14">
    <source>
        <dbReference type="SAM" id="Phobius"/>
    </source>
</evidence>
<dbReference type="STRING" id="407821.A0A087SUI6"/>
<feature type="region of interest" description="Disordered" evidence="13">
    <location>
        <begin position="1"/>
        <end position="73"/>
    </location>
</feature>
<dbReference type="InterPro" id="IPR027359">
    <property type="entry name" value="Volt_channel_dom_sf"/>
</dbReference>
<feature type="compositionally biased region" description="Polar residues" evidence="13">
    <location>
        <begin position="15"/>
        <end position="32"/>
    </location>
</feature>
<feature type="compositionally biased region" description="Basic and acidic residues" evidence="13">
    <location>
        <begin position="1"/>
        <end position="11"/>
    </location>
</feature>
<dbReference type="GO" id="GO:0001508">
    <property type="term" value="P:action potential"/>
    <property type="evidence" value="ECO:0007669"/>
    <property type="project" value="TreeGrafter"/>
</dbReference>
<dbReference type="PANTHER" id="PTHR11537">
    <property type="entry name" value="VOLTAGE-GATED POTASSIUM CHANNEL"/>
    <property type="match status" value="1"/>
</dbReference>
<dbReference type="PRINTS" id="PR01494">
    <property type="entry name" value="KV9CHANNEL"/>
</dbReference>
<dbReference type="PANTHER" id="PTHR11537:SF254">
    <property type="entry name" value="POTASSIUM VOLTAGE-GATED CHANNEL PROTEIN SHAB"/>
    <property type="match status" value="1"/>
</dbReference>
<evidence type="ECO:0000256" key="1">
    <source>
        <dbReference type="ARBA" id="ARBA00004141"/>
    </source>
</evidence>
<feature type="transmembrane region" description="Helical" evidence="14">
    <location>
        <begin position="387"/>
        <end position="408"/>
    </location>
</feature>
<dbReference type="Proteomes" id="UP000054359">
    <property type="component" value="Unassembled WGS sequence"/>
</dbReference>
<dbReference type="InterPro" id="IPR005821">
    <property type="entry name" value="Ion_trans_dom"/>
</dbReference>
<feature type="domain" description="BTB" evidence="15">
    <location>
        <begin position="89"/>
        <end position="198"/>
    </location>
</feature>
<dbReference type="CDD" id="cd18413">
    <property type="entry name" value="BTB_POZ_Shab-like"/>
    <property type="match status" value="1"/>
</dbReference>
<evidence type="ECO:0000256" key="13">
    <source>
        <dbReference type="SAM" id="MobiDB-lite"/>
    </source>
</evidence>
<organism evidence="16 17">
    <name type="scientific">Stegodyphus mimosarum</name>
    <name type="common">African social velvet spider</name>
    <dbReference type="NCBI Taxonomy" id="407821"/>
    <lineage>
        <taxon>Eukaryota</taxon>
        <taxon>Metazoa</taxon>
        <taxon>Ecdysozoa</taxon>
        <taxon>Arthropoda</taxon>
        <taxon>Chelicerata</taxon>
        <taxon>Arachnida</taxon>
        <taxon>Araneae</taxon>
        <taxon>Araneomorphae</taxon>
        <taxon>Entelegynae</taxon>
        <taxon>Eresoidea</taxon>
        <taxon>Eresidae</taxon>
        <taxon>Stegodyphus</taxon>
    </lineage>
</organism>
<dbReference type="Gene3D" id="1.10.287.70">
    <property type="match status" value="1"/>
</dbReference>
<comment type="subcellular location">
    <subcellularLocation>
        <location evidence="1">Membrane</location>
        <topology evidence="1">Multi-pass membrane protein</topology>
    </subcellularLocation>
</comment>
<dbReference type="PRINTS" id="PR01491">
    <property type="entry name" value="KVCHANNEL"/>
</dbReference>
<keyword evidence="11 14" id="KW-0472">Membrane</keyword>
<dbReference type="SUPFAM" id="SSF81324">
    <property type="entry name" value="Voltage-gated potassium channels"/>
    <property type="match status" value="1"/>
</dbReference>
<dbReference type="GO" id="GO:0005251">
    <property type="term" value="F:delayed rectifier potassium channel activity"/>
    <property type="evidence" value="ECO:0007669"/>
    <property type="project" value="TreeGrafter"/>
</dbReference>
<feature type="compositionally biased region" description="Low complexity" evidence="13">
    <location>
        <begin position="51"/>
        <end position="63"/>
    </location>
</feature>
<evidence type="ECO:0000256" key="9">
    <source>
        <dbReference type="ARBA" id="ARBA00022989"/>
    </source>
</evidence>
<keyword evidence="8" id="KW-0630">Potassium</keyword>
<feature type="non-terminal residue" evidence="16">
    <location>
        <position position="843"/>
    </location>
</feature>
<gene>
    <name evidence="16" type="ORF">X975_01505</name>
</gene>
<dbReference type="InterPro" id="IPR028325">
    <property type="entry name" value="VG_K_chnl"/>
</dbReference>
<evidence type="ECO:0000259" key="15">
    <source>
        <dbReference type="SMART" id="SM00225"/>
    </source>
</evidence>
<feature type="transmembrane region" description="Helical" evidence="14">
    <location>
        <begin position="318"/>
        <end position="336"/>
    </location>
</feature>
<evidence type="ECO:0000256" key="7">
    <source>
        <dbReference type="ARBA" id="ARBA00022882"/>
    </source>
</evidence>
<dbReference type="FunFam" id="1.20.120.350:FF:000018">
    <property type="entry name" value="Potassium voltage-gated channel subfamily B member"/>
    <property type="match status" value="1"/>
</dbReference>
<evidence type="ECO:0000256" key="10">
    <source>
        <dbReference type="ARBA" id="ARBA00023065"/>
    </source>
</evidence>